<keyword evidence="12 15" id="KW-0472">Membrane</keyword>
<dbReference type="Gene3D" id="3.30.565.10">
    <property type="entry name" value="Histidine kinase-like ATPase, C-terminal domain"/>
    <property type="match status" value="1"/>
</dbReference>
<dbReference type="Pfam" id="PF02518">
    <property type="entry name" value="HATPase_c"/>
    <property type="match status" value="1"/>
</dbReference>
<evidence type="ECO:0000256" key="2">
    <source>
        <dbReference type="ARBA" id="ARBA00004429"/>
    </source>
</evidence>
<dbReference type="Pfam" id="PF00072">
    <property type="entry name" value="Response_reg"/>
    <property type="match status" value="1"/>
</dbReference>
<dbReference type="SUPFAM" id="SSF47226">
    <property type="entry name" value="Histidine-containing phosphotransfer domain, HPT domain"/>
    <property type="match status" value="1"/>
</dbReference>
<dbReference type="GO" id="GO:0005524">
    <property type="term" value="F:ATP binding"/>
    <property type="evidence" value="ECO:0007669"/>
    <property type="project" value="UniProtKB-KW"/>
</dbReference>
<name>A0ABW4XZ41_9FLAO</name>
<keyword evidence="6 14" id="KW-0597">Phosphoprotein</keyword>
<dbReference type="InterPro" id="IPR036097">
    <property type="entry name" value="HisK_dim/P_sf"/>
</dbReference>
<keyword evidence="9" id="KW-0418">Kinase</keyword>
<feature type="domain" description="Histidine kinase" evidence="16">
    <location>
        <begin position="330"/>
        <end position="546"/>
    </location>
</feature>
<proteinExistence type="predicted"/>
<dbReference type="PANTHER" id="PTHR43047:SF64">
    <property type="entry name" value="HISTIDINE KINASE CONTAINING CHEY-HOMOLOGOUS RECEIVER DOMAIN AND PAS DOMAIN-RELATED"/>
    <property type="match status" value="1"/>
</dbReference>
<dbReference type="SUPFAM" id="SSF47384">
    <property type="entry name" value="Homodimeric domain of signal transducing histidine kinase"/>
    <property type="match status" value="1"/>
</dbReference>
<dbReference type="InterPro" id="IPR003594">
    <property type="entry name" value="HATPase_dom"/>
</dbReference>
<dbReference type="PROSITE" id="PS51257">
    <property type="entry name" value="PROKAR_LIPOPROTEIN"/>
    <property type="match status" value="1"/>
</dbReference>
<evidence type="ECO:0000256" key="8">
    <source>
        <dbReference type="ARBA" id="ARBA00022692"/>
    </source>
</evidence>
<evidence type="ECO:0000256" key="9">
    <source>
        <dbReference type="ARBA" id="ARBA00022777"/>
    </source>
</evidence>
<evidence type="ECO:0000259" key="17">
    <source>
        <dbReference type="PROSITE" id="PS50110"/>
    </source>
</evidence>
<evidence type="ECO:0000313" key="19">
    <source>
        <dbReference type="EMBL" id="MFD2099866.1"/>
    </source>
</evidence>
<evidence type="ECO:0000256" key="15">
    <source>
        <dbReference type="SAM" id="Phobius"/>
    </source>
</evidence>
<evidence type="ECO:0000256" key="14">
    <source>
        <dbReference type="PROSITE-ProRule" id="PRU00169"/>
    </source>
</evidence>
<dbReference type="SUPFAM" id="SSF55874">
    <property type="entry name" value="ATPase domain of HSP90 chaperone/DNA topoisomerase II/histidine kinase"/>
    <property type="match status" value="1"/>
</dbReference>
<sequence length="819" mass="92884">MDHKSKGKFTLKIISSYVVLGLLACLAAAFIYTEFKSYTASQNKEDDSLKLVKTNVLLTNLYEAENLSKLALQTKNPKDLKVYAQKVDSIDSLIDSLKPLIDNAPGTQAAKLDSVQKLLQQKVYNSAELRKLKVENENSTSIDSILEAFHKMEVDMGRITPETFVPNFNQLPPQNQESIREYVAILNKNIPDPNGTTNANNIDSILQVSKSILNKAKVENAALERSMFQKELQIYRTDLELSQKMRSIITTFERDIVQKAFRDNLQQQQILRRSTRLAGGAIVLGLLIVILFTFLISQDFWKIQRYRDQLEREKKNSESILKSREQLIATVSHDLRTPLNTISGYSELMEHSGLNEKQQKYLKNVKSASGYVENLVNDLLDFSKLEAGKIYLETVPFVLSTLVEDTALHFKEIHSKKEVELQLNIAEELERPMMGDPFRIRQILTNIIGNAFKFTHEGFVKIDCYVKEKKVIIKVADTGIGIEKEKQELIFKEFTQAGNQTEKKYGGYGLGLTISKKLTELLNGDLILESQKDKGSTFTISLPLEFSEQSVPTRHTEKPTFQNRLSLLILDDDENMLGLLEEICHINHIEVHTFNRYSKLVETAPEAYNAILTDIQMPEIDGFGVLEKLKQHWVAHYKGQPVIAMTGQKVKDQTPYIEAGFIGVLQKPFTAESLMDILNKVHGHSERNHSINPEKEAVPKPATNLFNTKGISGFLDNSHAVKEVLEVFMESTHKNIGVITTAVEQNDTEAIKSLSHKMLPMFRQLEINEIIPILERLEHLNGDAQSKQVFSDISHLKKVTTKLEKAVQRYLAKLPADID</sequence>
<evidence type="ECO:0000313" key="20">
    <source>
        <dbReference type="Proteomes" id="UP001597342"/>
    </source>
</evidence>
<evidence type="ECO:0000256" key="5">
    <source>
        <dbReference type="ARBA" id="ARBA00022519"/>
    </source>
</evidence>
<dbReference type="EMBL" id="JBHUHU010000003">
    <property type="protein sequence ID" value="MFD2099866.1"/>
    <property type="molecule type" value="Genomic_DNA"/>
</dbReference>
<dbReference type="InterPro" id="IPR005467">
    <property type="entry name" value="His_kinase_dom"/>
</dbReference>
<keyword evidence="8 15" id="KW-0812">Transmembrane</keyword>
<feature type="transmembrane region" description="Helical" evidence="15">
    <location>
        <begin position="277"/>
        <end position="297"/>
    </location>
</feature>
<dbReference type="Proteomes" id="UP001597342">
    <property type="component" value="Unassembled WGS sequence"/>
</dbReference>
<feature type="transmembrane region" description="Helical" evidence="15">
    <location>
        <begin position="12"/>
        <end position="32"/>
    </location>
</feature>
<dbReference type="InterPro" id="IPR008207">
    <property type="entry name" value="Sig_transdc_His_kin_Hpt_dom"/>
</dbReference>
<evidence type="ECO:0000256" key="1">
    <source>
        <dbReference type="ARBA" id="ARBA00000085"/>
    </source>
</evidence>
<dbReference type="InterPro" id="IPR011006">
    <property type="entry name" value="CheY-like_superfamily"/>
</dbReference>
<dbReference type="Pfam" id="PF00512">
    <property type="entry name" value="HisKA"/>
    <property type="match status" value="1"/>
</dbReference>
<evidence type="ECO:0000259" key="18">
    <source>
        <dbReference type="PROSITE" id="PS50894"/>
    </source>
</evidence>
<organism evidence="19 20">
    <name type="scientific">Flagellimonas iocasae</name>
    <dbReference type="NCBI Taxonomy" id="2055905"/>
    <lineage>
        <taxon>Bacteria</taxon>
        <taxon>Pseudomonadati</taxon>
        <taxon>Bacteroidota</taxon>
        <taxon>Flavobacteriia</taxon>
        <taxon>Flavobacteriales</taxon>
        <taxon>Flavobacteriaceae</taxon>
        <taxon>Flagellimonas</taxon>
    </lineage>
</organism>
<dbReference type="CDD" id="cd00156">
    <property type="entry name" value="REC"/>
    <property type="match status" value="1"/>
</dbReference>
<feature type="domain" description="Response regulatory" evidence="17">
    <location>
        <begin position="566"/>
        <end position="682"/>
    </location>
</feature>
<dbReference type="PROSITE" id="PS50894">
    <property type="entry name" value="HPT"/>
    <property type="match status" value="1"/>
</dbReference>
<dbReference type="CDD" id="cd16922">
    <property type="entry name" value="HATPase_EvgS-ArcB-TorS-like"/>
    <property type="match status" value="1"/>
</dbReference>
<dbReference type="SMART" id="SM00387">
    <property type="entry name" value="HATPase_c"/>
    <property type="match status" value="1"/>
</dbReference>
<keyword evidence="7" id="KW-0808">Transferase</keyword>
<keyword evidence="11 15" id="KW-1133">Transmembrane helix</keyword>
<dbReference type="SUPFAM" id="SSF52172">
    <property type="entry name" value="CheY-like"/>
    <property type="match status" value="1"/>
</dbReference>
<keyword evidence="5" id="KW-0997">Cell inner membrane</keyword>
<dbReference type="InterPro" id="IPR036641">
    <property type="entry name" value="HPT_dom_sf"/>
</dbReference>
<dbReference type="PRINTS" id="PR00344">
    <property type="entry name" value="BCTRLSENSOR"/>
</dbReference>
<evidence type="ECO:0000256" key="10">
    <source>
        <dbReference type="ARBA" id="ARBA00022840"/>
    </source>
</evidence>
<feature type="modified residue" description="4-aspartylphosphate" evidence="14">
    <location>
        <position position="614"/>
    </location>
</feature>
<reference evidence="20" key="1">
    <citation type="journal article" date="2019" name="Int. J. Syst. Evol. Microbiol.">
        <title>The Global Catalogue of Microorganisms (GCM) 10K type strain sequencing project: providing services to taxonomists for standard genome sequencing and annotation.</title>
        <authorList>
            <consortium name="The Broad Institute Genomics Platform"/>
            <consortium name="The Broad Institute Genome Sequencing Center for Infectious Disease"/>
            <person name="Wu L."/>
            <person name="Ma J."/>
        </authorList>
    </citation>
    <scope>NUCLEOTIDE SEQUENCE [LARGE SCALE GENOMIC DNA]</scope>
    <source>
        <strain evidence="20">JCM 3389</strain>
    </source>
</reference>
<dbReference type="PROSITE" id="PS50110">
    <property type="entry name" value="RESPONSE_REGULATORY"/>
    <property type="match status" value="1"/>
</dbReference>
<evidence type="ECO:0000256" key="3">
    <source>
        <dbReference type="ARBA" id="ARBA00012438"/>
    </source>
</evidence>
<protein>
    <recommendedName>
        <fullName evidence="3">histidine kinase</fullName>
        <ecNumber evidence="3">2.7.13.3</ecNumber>
    </recommendedName>
</protein>
<accession>A0ABW4XZ41</accession>
<feature type="modified residue" description="Phosphohistidine" evidence="13">
    <location>
        <position position="756"/>
    </location>
</feature>
<dbReference type="SMART" id="SM00448">
    <property type="entry name" value="REC"/>
    <property type="match status" value="1"/>
</dbReference>
<evidence type="ECO:0000256" key="12">
    <source>
        <dbReference type="ARBA" id="ARBA00023136"/>
    </source>
</evidence>
<feature type="domain" description="HPt" evidence="18">
    <location>
        <begin position="717"/>
        <end position="810"/>
    </location>
</feature>
<keyword evidence="10 19" id="KW-0547">Nucleotide-binding</keyword>
<keyword evidence="20" id="KW-1185">Reference proteome</keyword>
<dbReference type="RefSeq" id="WP_379830619.1">
    <property type="nucleotide sequence ID" value="NZ_JBHUHU010000003.1"/>
</dbReference>
<dbReference type="InterPro" id="IPR004358">
    <property type="entry name" value="Sig_transdc_His_kin-like_C"/>
</dbReference>
<gene>
    <name evidence="19" type="ORF">ACFSJE_08790</name>
</gene>
<dbReference type="EC" id="2.7.13.3" evidence="3"/>
<keyword evidence="4" id="KW-1003">Cell membrane</keyword>
<dbReference type="PROSITE" id="PS50109">
    <property type="entry name" value="HIS_KIN"/>
    <property type="match status" value="1"/>
</dbReference>
<comment type="subcellular location">
    <subcellularLocation>
        <location evidence="2">Cell inner membrane</location>
        <topology evidence="2">Multi-pass membrane protein</topology>
    </subcellularLocation>
</comment>
<evidence type="ECO:0000256" key="6">
    <source>
        <dbReference type="ARBA" id="ARBA00022553"/>
    </source>
</evidence>
<evidence type="ECO:0000259" key="16">
    <source>
        <dbReference type="PROSITE" id="PS50109"/>
    </source>
</evidence>
<evidence type="ECO:0000256" key="13">
    <source>
        <dbReference type="PROSITE-ProRule" id="PRU00110"/>
    </source>
</evidence>
<comment type="caution">
    <text evidence="19">The sequence shown here is derived from an EMBL/GenBank/DDBJ whole genome shotgun (WGS) entry which is preliminary data.</text>
</comment>
<dbReference type="Gene3D" id="1.10.287.130">
    <property type="match status" value="1"/>
</dbReference>
<evidence type="ECO:0000256" key="11">
    <source>
        <dbReference type="ARBA" id="ARBA00022989"/>
    </source>
</evidence>
<dbReference type="Gene3D" id="3.40.50.2300">
    <property type="match status" value="1"/>
</dbReference>
<comment type="catalytic activity">
    <reaction evidence="1">
        <text>ATP + protein L-histidine = ADP + protein N-phospho-L-histidine.</text>
        <dbReference type="EC" id="2.7.13.3"/>
    </reaction>
</comment>
<dbReference type="InterPro" id="IPR036890">
    <property type="entry name" value="HATPase_C_sf"/>
</dbReference>
<keyword evidence="10 19" id="KW-0067">ATP-binding</keyword>
<dbReference type="CDD" id="cd00082">
    <property type="entry name" value="HisKA"/>
    <property type="match status" value="1"/>
</dbReference>
<dbReference type="InterPro" id="IPR001789">
    <property type="entry name" value="Sig_transdc_resp-reg_receiver"/>
</dbReference>
<dbReference type="PANTHER" id="PTHR43047">
    <property type="entry name" value="TWO-COMPONENT HISTIDINE PROTEIN KINASE"/>
    <property type="match status" value="1"/>
</dbReference>
<dbReference type="Gene3D" id="1.20.120.160">
    <property type="entry name" value="HPT domain"/>
    <property type="match status" value="1"/>
</dbReference>
<evidence type="ECO:0000256" key="4">
    <source>
        <dbReference type="ARBA" id="ARBA00022475"/>
    </source>
</evidence>
<evidence type="ECO:0000256" key="7">
    <source>
        <dbReference type="ARBA" id="ARBA00022679"/>
    </source>
</evidence>
<dbReference type="SMART" id="SM00388">
    <property type="entry name" value="HisKA"/>
    <property type="match status" value="1"/>
</dbReference>
<dbReference type="InterPro" id="IPR003661">
    <property type="entry name" value="HisK_dim/P_dom"/>
</dbReference>